<dbReference type="PROSITE" id="PS51450">
    <property type="entry name" value="LRR"/>
    <property type="match status" value="1"/>
</dbReference>
<dbReference type="InterPro" id="IPR032675">
    <property type="entry name" value="LRR_dom_sf"/>
</dbReference>
<evidence type="ECO:0000313" key="6">
    <source>
        <dbReference type="Proteomes" id="UP001165122"/>
    </source>
</evidence>
<evidence type="ECO:0000256" key="4">
    <source>
        <dbReference type="SAM" id="MobiDB-lite"/>
    </source>
</evidence>
<feature type="region of interest" description="Disordered" evidence="4">
    <location>
        <begin position="70"/>
        <end position="124"/>
    </location>
</feature>
<feature type="compositionally biased region" description="Basic and acidic residues" evidence="4">
    <location>
        <begin position="72"/>
        <end position="85"/>
    </location>
</feature>
<feature type="region of interest" description="Disordered" evidence="4">
    <location>
        <begin position="364"/>
        <end position="384"/>
    </location>
</feature>
<feature type="compositionally biased region" description="Low complexity" evidence="4">
    <location>
        <begin position="88"/>
        <end position="123"/>
    </location>
</feature>
<feature type="compositionally biased region" description="Basic and acidic residues" evidence="4">
    <location>
        <begin position="688"/>
        <end position="700"/>
    </location>
</feature>
<dbReference type="Pfam" id="PF13516">
    <property type="entry name" value="LRR_6"/>
    <property type="match status" value="1"/>
</dbReference>
<dbReference type="GO" id="GO:0005856">
    <property type="term" value="C:cytoskeleton"/>
    <property type="evidence" value="ECO:0007669"/>
    <property type="project" value="UniProtKB-SubCell"/>
</dbReference>
<proteinExistence type="predicted"/>
<keyword evidence="2" id="KW-0963">Cytoplasm</keyword>
<dbReference type="InterPro" id="IPR001611">
    <property type="entry name" value="Leu-rich_rpt"/>
</dbReference>
<dbReference type="EMBL" id="BRXW01000748">
    <property type="protein sequence ID" value="GMH76128.1"/>
    <property type="molecule type" value="Genomic_DNA"/>
</dbReference>
<comment type="caution">
    <text evidence="5">The sequence shown here is derived from an EMBL/GenBank/DDBJ whole genome shotgun (WGS) entry which is preliminary data.</text>
</comment>
<dbReference type="Gene3D" id="3.80.10.10">
    <property type="entry name" value="Ribonuclease Inhibitor"/>
    <property type="match status" value="1"/>
</dbReference>
<name>A0A9W7EES6_9STRA</name>
<dbReference type="AlphaFoldDB" id="A0A9W7EES6"/>
<dbReference type="OrthoDB" id="201087at2759"/>
<dbReference type="SUPFAM" id="SSF52047">
    <property type="entry name" value="RNI-like"/>
    <property type="match status" value="1"/>
</dbReference>
<dbReference type="InterPro" id="IPR052410">
    <property type="entry name" value="DRC5"/>
</dbReference>
<sequence>MSPTKDEVASMLFPEKSTPPPPKRRPSRAHSRRNSAIAPEQNTTLFDINMTVGSKSDWINPLLRHAIYSHNNGKEGGEGRSKEFKNWSSPQFIQPSSSPRKFRLSTSSSPLPSSRPHSSTSTSIFPGDTYIRTFMKPGSATFLVNRVDNDLGVAFNEEGLGVDFGELLDFKRYELLFRGEGVWRISKLGTQKELSGSLPFSTSPPSNSPSKIDQATEKKYFGKNKNILSSSTSQSRFYNRFHVYGEETDISGVVEVPEDRDLNSSKSLNSLNLSPSTITSNKLHHNYTLTHKYKNNKDSSKSVYEEWIKKTKLPLAMYMSEGNGVRKKLEEDVPLDYAKYMEEVEEFGIGKTLKNLEPLPVKMHPSPSKALLPSSSSSNNNERPNTASFSYLRACAQNNVAPWNLVTKCENLSSPTLNLKGLSMGTTFSDCLCEGLKSESLGFLERIDFRGNKLSGKDVGKLLEGCGHMKVRGLKFGKNRIGGVGGKAVLEWLRNREGDVEMEDLDLGGCEVGEIMVYFILEELGKRDGRSLKSLSICENKIKEKRIKTGMIGFLSKCPALETLDLSWNSLKDVGASDLLKYLAKPSKKVVLHEVRLGWNGISDSCTDDVINLIESKDRTVERLELNNNNFSQTAVNKIITAADKIEDFEVELEVLDVDVLGIKDETFGAAHKEFNAIQAKLDEILSRDEYKKPPTPEKKEKKKGKKKK</sequence>
<evidence type="ECO:0000256" key="3">
    <source>
        <dbReference type="ARBA" id="ARBA00023212"/>
    </source>
</evidence>
<evidence type="ECO:0000313" key="5">
    <source>
        <dbReference type="EMBL" id="GMH76128.1"/>
    </source>
</evidence>
<feature type="region of interest" description="Disordered" evidence="4">
    <location>
        <begin position="688"/>
        <end position="709"/>
    </location>
</feature>
<reference evidence="6" key="1">
    <citation type="journal article" date="2023" name="Commun. Biol.">
        <title>Genome analysis of Parmales, the sister group of diatoms, reveals the evolutionary specialization of diatoms from phago-mixotrophs to photoautotrophs.</title>
        <authorList>
            <person name="Ban H."/>
            <person name="Sato S."/>
            <person name="Yoshikawa S."/>
            <person name="Yamada K."/>
            <person name="Nakamura Y."/>
            <person name="Ichinomiya M."/>
            <person name="Sato N."/>
            <person name="Blanc-Mathieu R."/>
            <person name="Endo H."/>
            <person name="Kuwata A."/>
            <person name="Ogata H."/>
        </authorList>
    </citation>
    <scope>NUCLEOTIDE SEQUENCE [LARGE SCALE GENOMIC DNA]</scope>
    <source>
        <strain evidence="6">NIES 3700</strain>
    </source>
</reference>
<feature type="compositionally biased region" description="Basic residues" evidence="4">
    <location>
        <begin position="22"/>
        <end position="33"/>
    </location>
</feature>
<organism evidence="5 6">
    <name type="scientific">Triparma laevis f. longispina</name>
    <dbReference type="NCBI Taxonomy" id="1714387"/>
    <lineage>
        <taxon>Eukaryota</taxon>
        <taxon>Sar</taxon>
        <taxon>Stramenopiles</taxon>
        <taxon>Ochrophyta</taxon>
        <taxon>Bolidophyceae</taxon>
        <taxon>Parmales</taxon>
        <taxon>Triparmaceae</taxon>
        <taxon>Triparma</taxon>
    </lineage>
</organism>
<accession>A0A9W7EES6</accession>
<evidence type="ECO:0000256" key="1">
    <source>
        <dbReference type="ARBA" id="ARBA00004245"/>
    </source>
</evidence>
<feature type="region of interest" description="Disordered" evidence="4">
    <location>
        <begin position="1"/>
        <end position="42"/>
    </location>
</feature>
<gene>
    <name evidence="5" type="ORF">TrLO_g7187</name>
</gene>
<dbReference type="Proteomes" id="UP001165122">
    <property type="component" value="Unassembled WGS sequence"/>
</dbReference>
<evidence type="ECO:0000256" key="2">
    <source>
        <dbReference type="ARBA" id="ARBA00022490"/>
    </source>
</evidence>
<comment type="subcellular location">
    <subcellularLocation>
        <location evidence="1">Cytoplasm</location>
        <location evidence="1">Cytoskeleton</location>
    </subcellularLocation>
</comment>
<keyword evidence="6" id="KW-1185">Reference proteome</keyword>
<dbReference type="PANTHER" id="PTHR24107">
    <property type="entry name" value="YNEIN REGULATORY COMPLEX SUBUNIT 5"/>
    <property type="match status" value="1"/>
</dbReference>
<dbReference type="PANTHER" id="PTHR24107:SF2">
    <property type="entry name" value="NLR FAMILY CARD DOMAIN CONTAINING 3"/>
    <property type="match status" value="1"/>
</dbReference>
<feature type="compositionally biased region" description="Low complexity" evidence="4">
    <location>
        <begin position="365"/>
        <end position="384"/>
    </location>
</feature>
<keyword evidence="3" id="KW-0206">Cytoskeleton</keyword>
<protein>
    <submittedName>
        <fullName evidence="5">Uncharacterized protein</fullName>
    </submittedName>
</protein>